<feature type="binding site" evidence="5">
    <location>
        <position position="396"/>
    </location>
    <ligand>
        <name>substrate</name>
    </ligand>
</feature>
<dbReference type="Proteomes" id="UP000626148">
    <property type="component" value="Unassembled WGS sequence"/>
</dbReference>
<dbReference type="InterPro" id="IPR022527">
    <property type="entry name" value="Sucrose_phospho"/>
</dbReference>
<dbReference type="CDD" id="cd11355">
    <property type="entry name" value="AmyAc_Sucrose_phosphorylase"/>
    <property type="match status" value="1"/>
</dbReference>
<feature type="binding site" evidence="5">
    <location>
        <begin position="190"/>
        <end position="192"/>
    </location>
    <ligand>
        <name>sucrose</name>
        <dbReference type="ChEBI" id="CHEBI:17992"/>
    </ligand>
</feature>
<evidence type="ECO:0000313" key="7">
    <source>
        <dbReference type="EMBL" id="GGX58743.1"/>
    </source>
</evidence>
<evidence type="ECO:0000256" key="3">
    <source>
        <dbReference type="ARBA" id="ARBA00022679"/>
    </source>
</evidence>
<feature type="domain" description="Glycosyl hydrolase family 13 catalytic" evidence="6">
    <location>
        <begin position="6"/>
        <end position="427"/>
    </location>
</feature>
<evidence type="ECO:0000313" key="8">
    <source>
        <dbReference type="Proteomes" id="UP000626148"/>
    </source>
</evidence>
<protein>
    <submittedName>
        <fullName evidence="7">Sucrose phosphorylase</fullName>
    </submittedName>
</protein>
<dbReference type="Gene3D" id="3.20.20.80">
    <property type="entry name" value="Glycosidases"/>
    <property type="match status" value="1"/>
</dbReference>
<dbReference type="RefSeq" id="WP_189609751.1">
    <property type="nucleotide sequence ID" value="NZ_BMXR01000006.1"/>
</dbReference>
<keyword evidence="3" id="KW-0808">Transferase</keyword>
<proteinExistence type="inferred from homology"/>
<dbReference type="PIRSF" id="PIRSF003059">
    <property type="entry name" value="Sucrose_phosphorylase"/>
    <property type="match status" value="1"/>
</dbReference>
<dbReference type="InterPro" id="IPR006047">
    <property type="entry name" value="GH13_cat_dom"/>
</dbReference>
<dbReference type="PANTHER" id="PTHR38784:SF1">
    <property type="entry name" value="SUCROSE PHOSPHORYLASE"/>
    <property type="match status" value="1"/>
</dbReference>
<dbReference type="Gene3D" id="3.90.400.10">
    <property type="entry name" value="Oligo-1,6-glucosidase, Domain 2"/>
    <property type="match status" value="1"/>
</dbReference>
<comment type="similarity">
    <text evidence="1">Belongs to the glycosyl hydrolase 13 family. Sucrose phosphorylase subfamily.</text>
</comment>
<keyword evidence="8" id="KW-1185">Reference proteome</keyword>
<evidence type="ECO:0000259" key="6">
    <source>
        <dbReference type="SMART" id="SM00642"/>
    </source>
</evidence>
<comment type="caution">
    <text evidence="7">The sequence shown here is derived from an EMBL/GenBank/DDBJ whole genome shotgun (WGS) entry which is preliminary data.</text>
</comment>
<feature type="binding site" evidence="5">
    <location>
        <position position="232"/>
    </location>
    <ligand>
        <name>sucrose</name>
        <dbReference type="ChEBI" id="CHEBI:17992"/>
    </ligand>
</feature>
<feature type="active site" description="Proton donor" evidence="4">
    <location>
        <position position="232"/>
    </location>
</feature>
<evidence type="ECO:0000256" key="1">
    <source>
        <dbReference type="ARBA" id="ARBA00008452"/>
    </source>
</evidence>
<organism evidence="7 8">
    <name type="scientific">Saccharospirillum salsuginis</name>
    <dbReference type="NCBI Taxonomy" id="418750"/>
    <lineage>
        <taxon>Bacteria</taxon>
        <taxon>Pseudomonadati</taxon>
        <taxon>Pseudomonadota</taxon>
        <taxon>Gammaproteobacteria</taxon>
        <taxon>Oceanospirillales</taxon>
        <taxon>Saccharospirillaceae</taxon>
        <taxon>Saccharospirillum</taxon>
    </lineage>
</organism>
<feature type="active site" description="Nucleophile" evidence="4">
    <location>
        <position position="192"/>
    </location>
</feature>
<keyword evidence="2" id="KW-0328">Glycosyltransferase</keyword>
<feature type="binding site" evidence="5">
    <location>
        <position position="50"/>
    </location>
    <ligand>
        <name>substrate</name>
    </ligand>
</feature>
<dbReference type="Pfam" id="PF00128">
    <property type="entry name" value="Alpha-amylase"/>
    <property type="match status" value="1"/>
</dbReference>
<reference evidence="7" key="2">
    <citation type="submission" date="2020-09" db="EMBL/GenBank/DDBJ databases">
        <authorList>
            <person name="Sun Q."/>
            <person name="Kim S."/>
        </authorList>
    </citation>
    <scope>NUCLEOTIDE SEQUENCE</scope>
    <source>
        <strain evidence="7">KCTC 22169</strain>
    </source>
</reference>
<dbReference type="SUPFAM" id="SSF51445">
    <property type="entry name" value="(Trans)glycosidases"/>
    <property type="match status" value="1"/>
</dbReference>
<dbReference type="NCBIfam" id="TIGR03852">
    <property type="entry name" value="sucrose_gtfA"/>
    <property type="match status" value="1"/>
</dbReference>
<dbReference type="AlphaFoldDB" id="A0A918NBQ5"/>
<evidence type="ECO:0000256" key="2">
    <source>
        <dbReference type="ARBA" id="ARBA00022676"/>
    </source>
</evidence>
<dbReference type="InterPro" id="IPR045857">
    <property type="entry name" value="O16G_dom_2"/>
</dbReference>
<evidence type="ECO:0000256" key="4">
    <source>
        <dbReference type="PIRSR" id="PIRSR003059-1"/>
    </source>
</evidence>
<dbReference type="GO" id="GO:0005975">
    <property type="term" value="P:carbohydrate metabolic process"/>
    <property type="evidence" value="ECO:0007669"/>
    <property type="project" value="InterPro"/>
</dbReference>
<dbReference type="GO" id="GO:0004645">
    <property type="term" value="F:1,4-alpha-oligoglucan phosphorylase activity"/>
    <property type="evidence" value="ECO:0007669"/>
    <property type="project" value="InterPro"/>
</dbReference>
<dbReference type="InterPro" id="IPR017853">
    <property type="entry name" value="GH"/>
</dbReference>
<sequence>MKNQVQLITYVDRLGGGTLSDLQRLLAGPLDGLFGGAHLLPFYTPIDGSDAGFDPDDHLTVDPRLGDWGDVRTLGHDVDLMADLIVNHVSSRSPQFQDVLANGENSDWNDLFLTYRRVFPDGATESDITAIYRPRPNLPWTPYTVGGEKRLFWTTFTPQQLDIDVETPRGEAYLDSILARFEASGVSMIRLDAAGYAIKRPGTRCFMLPETYDFIHRLSDKADTRGIETLVEIHSHYQTQIEIANRVGRVYDFALPPLVLHALFSGEAGPLAHWLSIAPRNCITVLDTHDGIGVLDVGADGDKPGLLAPQSIDRLVETIHERSNGESRQATGAAASNLDLYQVNCTYYSALGARDNEYLIARALQFFAPGVPQVYYTGLLAGENDVDLLNRTGVGRDINRHYYSREEIDAALDRPVVQRLFELIRLRNRHPAFQGEFGVERTSDHAMVLSWTSDDRRLELSVDFARPSARIIEGDDTLFEF</sequence>
<gene>
    <name evidence="7" type="ORF">GCM10007392_28360</name>
</gene>
<dbReference type="EMBL" id="BMXR01000006">
    <property type="protein sequence ID" value="GGX58743.1"/>
    <property type="molecule type" value="Genomic_DNA"/>
</dbReference>
<feature type="binding site" evidence="5">
    <location>
        <begin position="289"/>
        <end position="290"/>
    </location>
    <ligand>
        <name>sucrose</name>
        <dbReference type="ChEBI" id="CHEBI:17992"/>
    </ligand>
</feature>
<evidence type="ECO:0000256" key="5">
    <source>
        <dbReference type="PIRSR" id="PIRSR003059-2"/>
    </source>
</evidence>
<dbReference type="InterPro" id="IPR016377">
    <property type="entry name" value="Sucrose_GGa_phosphorylase-rel"/>
</dbReference>
<dbReference type="PANTHER" id="PTHR38784">
    <property type="entry name" value="SUCROSE PHOSPHORYLASE"/>
    <property type="match status" value="1"/>
</dbReference>
<reference evidence="7" key="1">
    <citation type="journal article" date="2014" name="Int. J. Syst. Evol. Microbiol.">
        <title>Complete genome sequence of Corynebacterium casei LMG S-19264T (=DSM 44701T), isolated from a smear-ripened cheese.</title>
        <authorList>
            <consortium name="US DOE Joint Genome Institute (JGI-PGF)"/>
            <person name="Walter F."/>
            <person name="Albersmeier A."/>
            <person name="Kalinowski J."/>
            <person name="Ruckert C."/>
        </authorList>
    </citation>
    <scope>NUCLEOTIDE SEQUENCE</scope>
    <source>
        <strain evidence="7">KCTC 22169</strain>
    </source>
</reference>
<feature type="binding site" evidence="5">
    <location>
        <begin position="339"/>
        <end position="342"/>
    </location>
    <ligand>
        <name>substrate</name>
    </ligand>
</feature>
<name>A0A918NBQ5_9GAMM</name>
<accession>A0A918NBQ5</accession>
<feature type="binding site" evidence="5">
    <location>
        <position position="88"/>
    </location>
    <ligand>
        <name>sucrose</name>
        <dbReference type="ChEBI" id="CHEBI:17992"/>
    </ligand>
</feature>
<dbReference type="SMART" id="SM00642">
    <property type="entry name" value="Aamy"/>
    <property type="match status" value="1"/>
</dbReference>